<protein>
    <submittedName>
        <fullName evidence="1">Tryptophan 7-halogenase</fullName>
    </submittedName>
</protein>
<dbReference type="PANTHER" id="PTHR43747:SF1">
    <property type="entry name" value="SLR1998 PROTEIN"/>
    <property type="match status" value="1"/>
</dbReference>
<accession>A0A7Z0TKY3</accession>
<dbReference type="SUPFAM" id="SSF51905">
    <property type="entry name" value="FAD/NAD(P)-binding domain"/>
    <property type="match status" value="1"/>
</dbReference>
<dbReference type="Gene3D" id="3.30.9.100">
    <property type="match status" value="1"/>
</dbReference>
<dbReference type="AlphaFoldDB" id="A0A7Z0TKY3"/>
<dbReference type="Gene3D" id="3.50.50.60">
    <property type="entry name" value="FAD/NAD(P)-binding domain"/>
    <property type="match status" value="1"/>
</dbReference>
<organism evidence="1">
    <name type="scientific">Bradyrhizobium barranii subsp. barranii</name>
    <dbReference type="NCBI Taxonomy" id="2823807"/>
    <lineage>
        <taxon>Bacteria</taxon>
        <taxon>Pseudomonadati</taxon>
        <taxon>Pseudomonadota</taxon>
        <taxon>Alphaproteobacteria</taxon>
        <taxon>Hyphomicrobiales</taxon>
        <taxon>Nitrobacteraceae</taxon>
        <taxon>Bradyrhizobium</taxon>
        <taxon>Bradyrhizobium barranii</taxon>
    </lineage>
</organism>
<comment type="caution">
    <text evidence="1">The sequence shown here is derived from an EMBL/GenBank/DDBJ whole genome shotgun (WGS) entry which is preliminary data.</text>
</comment>
<dbReference type="PANTHER" id="PTHR43747">
    <property type="entry name" value="FAD-BINDING PROTEIN"/>
    <property type="match status" value="1"/>
</dbReference>
<sequence>MLNRSSARGRKVGEVLTPTAVAQLRAVGQVQLLTPGKHLPVVGGVSSWGRAGIVDREFSFDPRGTSWHLNRSIFDNDLLVAALTRGAKHHAGARFRRAQALMNGRGWKVEFDNLGEVTSSFVVDATGRASSFARHQGMRRRRHDRLIALTASAQLTSEFEFAIEAVASGWWYAAALLAGRAIVAYLTDADMIPAGSEPQRNFFHDKLDETTHIKSRVSVDPKVRTQTVAAQTEAIDAPIGSCWAAVGDAAASFDPLSSFGLTNALESGRLAGLAIDATLAGERGFIEAYGRHVRRRTEDSDILRSAYYGMEARWPRSPFWDRRRGWTSR</sequence>
<dbReference type="InterPro" id="IPR050816">
    <property type="entry name" value="Flavin-dep_Halogenase_NPB"/>
</dbReference>
<reference evidence="1" key="1">
    <citation type="submission" date="2020-06" db="EMBL/GenBank/DDBJ databases">
        <title>Whole Genome Sequence of Bradyrhizobium sp. Strain 323S2.</title>
        <authorList>
            <person name="Bromfield E.S.P."/>
        </authorList>
    </citation>
    <scope>NUCLEOTIDE SEQUENCE [LARGE SCALE GENOMIC DNA]</scope>
    <source>
        <strain evidence="1">323S2</strain>
    </source>
</reference>
<proteinExistence type="predicted"/>
<dbReference type="InterPro" id="IPR036188">
    <property type="entry name" value="FAD/NAD-bd_sf"/>
</dbReference>
<dbReference type="EMBL" id="JACBFH010000001">
    <property type="protein sequence ID" value="NYY89658.1"/>
    <property type="molecule type" value="Genomic_DNA"/>
</dbReference>
<name>A0A7Z0TKY3_9BRAD</name>
<evidence type="ECO:0000313" key="1">
    <source>
        <dbReference type="EMBL" id="NYY89658.1"/>
    </source>
</evidence>
<gene>
    <name evidence="1" type="ORF">G6321_14860</name>
</gene>